<protein>
    <recommendedName>
        <fullName evidence="6">CENP-T/Histone H4 histone fold domain-containing protein</fullName>
    </recommendedName>
</protein>
<feature type="compositionally biased region" description="Polar residues" evidence="5">
    <location>
        <begin position="31"/>
        <end position="47"/>
    </location>
</feature>
<dbReference type="SUPFAM" id="SSF47113">
    <property type="entry name" value="Histone-fold"/>
    <property type="match status" value="1"/>
</dbReference>
<evidence type="ECO:0000259" key="6">
    <source>
        <dbReference type="Pfam" id="PF15511"/>
    </source>
</evidence>
<keyword evidence="8" id="KW-1185">Reference proteome</keyword>
<keyword evidence="4" id="KW-0539">Nucleus</keyword>
<evidence type="ECO:0000313" key="7">
    <source>
        <dbReference type="EMBL" id="KAK6952404.1"/>
    </source>
</evidence>
<name>A0AAX6MIT7_9PEZI</name>
<evidence type="ECO:0000313" key="8">
    <source>
        <dbReference type="Proteomes" id="UP001369815"/>
    </source>
</evidence>
<accession>A0AAX6MIT7</accession>
<feature type="compositionally biased region" description="Low complexity" evidence="5">
    <location>
        <begin position="98"/>
        <end position="112"/>
    </location>
</feature>
<feature type="compositionally biased region" description="Basic and acidic residues" evidence="5">
    <location>
        <begin position="76"/>
        <end position="89"/>
    </location>
</feature>
<feature type="domain" description="CENP-T/Histone H4 histone fold" evidence="6">
    <location>
        <begin position="362"/>
        <end position="468"/>
    </location>
</feature>
<feature type="compositionally biased region" description="Polar residues" evidence="5">
    <location>
        <begin position="339"/>
        <end position="349"/>
    </location>
</feature>
<feature type="region of interest" description="Disordered" evidence="5">
    <location>
        <begin position="201"/>
        <end position="230"/>
    </location>
</feature>
<dbReference type="Proteomes" id="UP001369815">
    <property type="component" value="Unassembled WGS sequence"/>
</dbReference>
<dbReference type="CDD" id="cd22920">
    <property type="entry name" value="HFD_CENP-T"/>
    <property type="match status" value="1"/>
</dbReference>
<feature type="compositionally biased region" description="Basic residues" evidence="5">
    <location>
        <begin position="350"/>
        <end position="361"/>
    </location>
</feature>
<dbReference type="GO" id="GO:0071821">
    <property type="term" value="C:FANCM-MHF complex"/>
    <property type="evidence" value="ECO:0007669"/>
    <property type="project" value="TreeGrafter"/>
</dbReference>
<dbReference type="EMBL" id="JBANMG010000006">
    <property type="protein sequence ID" value="KAK6952404.1"/>
    <property type="molecule type" value="Genomic_DNA"/>
</dbReference>
<comment type="subcellular location">
    <subcellularLocation>
        <location evidence="2">Chromosome</location>
    </subcellularLocation>
    <subcellularLocation>
        <location evidence="1">Nucleus</location>
    </subcellularLocation>
</comment>
<feature type="region of interest" description="Disordered" evidence="5">
    <location>
        <begin position="65"/>
        <end position="168"/>
    </location>
</feature>
<dbReference type="GO" id="GO:0003682">
    <property type="term" value="F:chromatin binding"/>
    <property type="evidence" value="ECO:0007669"/>
    <property type="project" value="TreeGrafter"/>
</dbReference>
<evidence type="ECO:0000256" key="5">
    <source>
        <dbReference type="SAM" id="MobiDB-lite"/>
    </source>
</evidence>
<dbReference type="Gene3D" id="1.10.20.10">
    <property type="entry name" value="Histone, subunit A"/>
    <property type="match status" value="1"/>
</dbReference>
<feature type="region of interest" description="Disordered" evidence="5">
    <location>
        <begin position="465"/>
        <end position="491"/>
    </location>
</feature>
<evidence type="ECO:0000256" key="2">
    <source>
        <dbReference type="ARBA" id="ARBA00004286"/>
    </source>
</evidence>
<dbReference type="AlphaFoldDB" id="A0AAX6MIT7"/>
<sequence length="491" mass="54012">MADPTPNKNRLAAISTPRALATPNRRAISAEPSSLRLSASGRRNPNTPHARAAIRAIDQRRAALFTPGRVGRRRSIARERERETPRDLLRNLSRVLAPTSKPVSSSSSSSPPRGNESTLQTLLEEGDDDDDFPIERPRFSLPLDRDDDDDSELKPPRSSILDDENYTMQSIEMPRRAWTEAPLGRLDRSSLGSVRMSDFVGPEIGDDADDSNVGIDSGFFPPPALDDDTGGIALDEEAIFERMDEEARRQTIGGQDDFGPIEIPDLGNESTFVMAPVESPTRDPTMAEGAESSDIPGFDHYDDDGDDNGDGLGDLMDAPGLDDVDDVDDTEALQDTIISQVASHPAQRSTGRRKPGKRISRHGIEYPSLPVGVVKRLATTLAKTAGVSKAKLSSDTVDAIMQATDWYFEQLGDDLSAYARHAGRKTIDESDMMMLMRRQRQTSASTTPFSLAQRYLPRELLQEMRMSVPAPTKAPRKRQARQGDVEEEEVT</sequence>
<dbReference type="InterPro" id="IPR009072">
    <property type="entry name" value="Histone-fold"/>
</dbReference>
<dbReference type="GO" id="GO:0031297">
    <property type="term" value="P:replication fork processing"/>
    <property type="evidence" value="ECO:0007669"/>
    <property type="project" value="TreeGrafter"/>
</dbReference>
<reference evidence="7 8" key="1">
    <citation type="journal article" date="2024" name="Front Chem Biol">
        <title>Unveiling the potential of Daldinia eschscholtzii MFLUCC 19-0629 through bioactivity and bioinformatics studies for enhanced sustainable agriculture production.</title>
        <authorList>
            <person name="Brooks S."/>
            <person name="Weaver J.A."/>
            <person name="Klomchit A."/>
            <person name="Alharthi S.A."/>
            <person name="Onlamun T."/>
            <person name="Nurani R."/>
            <person name="Vong T.K."/>
            <person name="Alberti F."/>
            <person name="Greco C."/>
        </authorList>
    </citation>
    <scope>NUCLEOTIDE SEQUENCE [LARGE SCALE GENOMIC DNA]</scope>
    <source>
        <strain evidence="7">MFLUCC 19-0629</strain>
    </source>
</reference>
<gene>
    <name evidence="7" type="ORF">Daesc_006940</name>
</gene>
<feature type="region of interest" description="Disordered" evidence="5">
    <location>
        <begin position="339"/>
        <end position="363"/>
    </location>
</feature>
<feature type="region of interest" description="Disordered" evidence="5">
    <location>
        <begin position="278"/>
        <end position="326"/>
    </location>
</feature>
<dbReference type="GO" id="GO:0000712">
    <property type="term" value="P:resolution of meiotic recombination intermediates"/>
    <property type="evidence" value="ECO:0007669"/>
    <property type="project" value="TreeGrafter"/>
</dbReference>
<dbReference type="PANTHER" id="PTHR22980">
    <property type="entry name" value="CORTISTATIN"/>
    <property type="match status" value="1"/>
</dbReference>
<evidence type="ECO:0000256" key="4">
    <source>
        <dbReference type="ARBA" id="ARBA00023242"/>
    </source>
</evidence>
<dbReference type="GO" id="GO:0005694">
    <property type="term" value="C:chromosome"/>
    <property type="evidence" value="ECO:0007669"/>
    <property type="project" value="UniProtKB-SubCell"/>
</dbReference>
<keyword evidence="3" id="KW-0158">Chromosome</keyword>
<proteinExistence type="predicted"/>
<feature type="region of interest" description="Disordered" evidence="5">
    <location>
        <begin position="1"/>
        <end position="51"/>
    </location>
</feature>
<dbReference type="InterPro" id="IPR035425">
    <property type="entry name" value="CENP-T/H4_C"/>
</dbReference>
<evidence type="ECO:0000256" key="3">
    <source>
        <dbReference type="ARBA" id="ARBA00022454"/>
    </source>
</evidence>
<dbReference type="Pfam" id="PF15511">
    <property type="entry name" value="CENP-T_C"/>
    <property type="match status" value="1"/>
</dbReference>
<comment type="caution">
    <text evidence="7">The sequence shown here is derived from an EMBL/GenBank/DDBJ whole genome shotgun (WGS) entry which is preliminary data.</text>
</comment>
<evidence type="ECO:0000256" key="1">
    <source>
        <dbReference type="ARBA" id="ARBA00004123"/>
    </source>
</evidence>
<dbReference type="PANTHER" id="PTHR22980:SF5">
    <property type="entry name" value="CENP-T_HISTONE H4 HISTONE FOLD DOMAIN-CONTAINING PROTEIN"/>
    <property type="match status" value="1"/>
</dbReference>
<organism evidence="7 8">
    <name type="scientific">Daldinia eschscholtzii</name>
    <dbReference type="NCBI Taxonomy" id="292717"/>
    <lineage>
        <taxon>Eukaryota</taxon>
        <taxon>Fungi</taxon>
        <taxon>Dikarya</taxon>
        <taxon>Ascomycota</taxon>
        <taxon>Pezizomycotina</taxon>
        <taxon>Sordariomycetes</taxon>
        <taxon>Xylariomycetidae</taxon>
        <taxon>Xylariales</taxon>
        <taxon>Hypoxylaceae</taxon>
        <taxon>Daldinia</taxon>
    </lineage>
</organism>
<dbReference type="GO" id="GO:0046982">
    <property type="term" value="F:protein heterodimerization activity"/>
    <property type="evidence" value="ECO:0007669"/>
    <property type="project" value="InterPro"/>
</dbReference>